<evidence type="ECO:0000256" key="1">
    <source>
        <dbReference type="ARBA" id="ARBA00001938"/>
    </source>
</evidence>
<dbReference type="PANTHER" id="PTHR43178">
    <property type="entry name" value="DIHYDROLIPOAMIDE ACETYLTRANSFERASE COMPONENT OF PYRUVATE DEHYDROGENASE COMPLEX"/>
    <property type="match status" value="1"/>
</dbReference>
<dbReference type="OrthoDB" id="180296at2157"/>
<keyword evidence="3" id="KW-0012">Acyltransferase</keyword>
<dbReference type="InterPro" id="IPR023213">
    <property type="entry name" value="CAT-like_dom_sf"/>
</dbReference>
<dbReference type="AlphaFoldDB" id="A0A0W1RB06"/>
<dbReference type="InterPro" id="IPR001078">
    <property type="entry name" value="2-oxoacid_DH_actylTfrase"/>
</dbReference>
<dbReference type="EMBL" id="LOPU01000018">
    <property type="protein sequence ID" value="KTG10277.1"/>
    <property type="molecule type" value="Genomic_DNA"/>
</dbReference>
<comment type="caution">
    <text evidence="5">The sequence shown here is derived from an EMBL/GenBank/DDBJ whole genome shotgun (WGS) entry which is preliminary data.</text>
</comment>
<evidence type="ECO:0000313" key="5">
    <source>
        <dbReference type="EMBL" id="KTG10277.1"/>
    </source>
</evidence>
<dbReference type="PANTHER" id="PTHR43178:SF5">
    <property type="entry name" value="LIPOAMIDE ACYLTRANSFERASE COMPONENT OF BRANCHED-CHAIN ALPHA-KETO ACID DEHYDROGENASE COMPLEX, MITOCHONDRIAL"/>
    <property type="match status" value="1"/>
</dbReference>
<evidence type="ECO:0000313" key="6">
    <source>
        <dbReference type="Proteomes" id="UP000054387"/>
    </source>
</evidence>
<keyword evidence="6" id="KW-1185">Reference proteome</keyword>
<dbReference type="InterPro" id="IPR050743">
    <property type="entry name" value="2-oxoacid_DH_E2_comp"/>
</dbReference>
<evidence type="ECO:0000259" key="4">
    <source>
        <dbReference type="Pfam" id="PF00198"/>
    </source>
</evidence>
<dbReference type="GO" id="GO:0031405">
    <property type="term" value="F:lipoic acid binding"/>
    <property type="evidence" value="ECO:0007669"/>
    <property type="project" value="TreeGrafter"/>
</dbReference>
<feature type="domain" description="2-oxoacid dehydrogenase acyltransferase catalytic" evidence="4">
    <location>
        <begin position="5"/>
        <end position="134"/>
    </location>
</feature>
<proteinExistence type="predicted"/>
<protein>
    <submittedName>
        <fullName evidence="5">Dehydrogenase</fullName>
    </submittedName>
</protein>
<reference evidence="5 6" key="1">
    <citation type="submission" date="2015-12" db="EMBL/GenBank/DDBJ databases">
        <title>Haloprofundus marisrubri gen. nov., sp. nov., an extremely halophilic archaeon isolated from the Discovery deep brine-seawater interface in the Red Sea.</title>
        <authorList>
            <person name="Zhang G."/>
            <person name="Stingl U."/>
            <person name="Rashid M."/>
        </authorList>
    </citation>
    <scope>NUCLEOTIDE SEQUENCE [LARGE SCALE GENOMIC DNA]</scope>
    <source>
        <strain evidence="5 6">SB9</strain>
    </source>
</reference>
<dbReference type="SUPFAM" id="SSF52777">
    <property type="entry name" value="CoA-dependent acyltransferases"/>
    <property type="match status" value="1"/>
</dbReference>
<comment type="cofactor">
    <cofactor evidence="1">
        <name>(R)-lipoate</name>
        <dbReference type="ChEBI" id="CHEBI:83088"/>
    </cofactor>
</comment>
<dbReference type="Gene3D" id="3.30.559.10">
    <property type="entry name" value="Chloramphenicol acetyltransferase-like domain"/>
    <property type="match status" value="1"/>
</dbReference>
<evidence type="ECO:0000256" key="2">
    <source>
        <dbReference type="ARBA" id="ARBA00022679"/>
    </source>
</evidence>
<dbReference type="RefSeq" id="WP_058581631.1">
    <property type="nucleotide sequence ID" value="NZ_LOPU01000018.1"/>
</dbReference>
<dbReference type="Pfam" id="PF00198">
    <property type="entry name" value="2-oxoacid_dh"/>
    <property type="match status" value="2"/>
</dbReference>
<evidence type="ECO:0000256" key="3">
    <source>
        <dbReference type="ARBA" id="ARBA00023315"/>
    </source>
</evidence>
<accession>A0A0W1RB06</accession>
<sequence length="263" mass="29475">MTDSEEQVVRFSPRRRGTVDYMRMAGRRSNIHGLVEVDVTEARRRIRRIEEQTGERLSFTAFLTFCLAATLDDEPTLQAYRDWRGRVHVFDDVDVNVLVETSVDGDPIGVPHVVKAANRRSLRSVHNEIRSVQQSPDFARQSRMESAFFGLPGVIRRQMWRLPQLSPRRWKNLAGTVAVTSVGMFGTGGGWGVSPTNYTLQLTVGGIATKPALVDGELATREYLSLTVTFDHDVVDGAPAARFVDRLRERIESAHGLGAPEER</sequence>
<feature type="domain" description="2-oxoacid dehydrogenase acyltransferase catalytic" evidence="4">
    <location>
        <begin position="175"/>
        <end position="255"/>
    </location>
</feature>
<dbReference type="GO" id="GO:0005737">
    <property type="term" value="C:cytoplasm"/>
    <property type="evidence" value="ECO:0007669"/>
    <property type="project" value="TreeGrafter"/>
</dbReference>
<dbReference type="GO" id="GO:0016407">
    <property type="term" value="F:acetyltransferase activity"/>
    <property type="evidence" value="ECO:0007669"/>
    <property type="project" value="TreeGrafter"/>
</dbReference>
<gene>
    <name evidence="5" type="ORF">AUR64_11910</name>
</gene>
<dbReference type="STRING" id="1514971.AUR64_11910"/>
<dbReference type="Proteomes" id="UP000054387">
    <property type="component" value="Unassembled WGS sequence"/>
</dbReference>
<keyword evidence="2" id="KW-0808">Transferase</keyword>
<name>A0A0W1RB06_9EURY</name>
<organism evidence="5 6">
    <name type="scientific">Haloprofundus marisrubri</name>
    <dbReference type="NCBI Taxonomy" id="1514971"/>
    <lineage>
        <taxon>Archaea</taxon>
        <taxon>Methanobacteriati</taxon>
        <taxon>Methanobacteriota</taxon>
        <taxon>Stenosarchaea group</taxon>
        <taxon>Halobacteria</taxon>
        <taxon>Halobacteriales</taxon>
        <taxon>Haloferacaceae</taxon>
        <taxon>Haloprofundus</taxon>
    </lineage>
</organism>